<keyword evidence="3" id="KW-1185">Reference proteome</keyword>
<dbReference type="Gramene" id="BGIOSGA022864-TA">
    <property type="protein sequence ID" value="BGIOSGA022864-PA"/>
    <property type="gene ID" value="BGIOSGA022864"/>
</dbReference>
<accession>B8B1P0</accession>
<gene>
    <name evidence="2" type="ORF">OsI_22870</name>
</gene>
<dbReference type="EMBL" id="CM000131">
    <property type="protein sequence ID" value="EEC80555.1"/>
    <property type="molecule type" value="Genomic_DNA"/>
</dbReference>
<dbReference type="PANTHER" id="PTHR33075">
    <property type="entry name" value="OS02G0499800 PROTEIN"/>
    <property type="match status" value="1"/>
</dbReference>
<feature type="region of interest" description="Disordered" evidence="1">
    <location>
        <begin position="52"/>
        <end position="77"/>
    </location>
</feature>
<dbReference type="AlphaFoldDB" id="B8B1P0"/>
<dbReference type="OMA" id="AKNEYPQ"/>
<dbReference type="PANTHER" id="PTHR33075:SF7">
    <property type="entry name" value="OS02G0303350 PROTEIN"/>
    <property type="match status" value="1"/>
</dbReference>
<dbReference type="Proteomes" id="UP000007015">
    <property type="component" value="Chromosome 6"/>
</dbReference>
<evidence type="ECO:0000313" key="2">
    <source>
        <dbReference type="EMBL" id="EEC80555.1"/>
    </source>
</evidence>
<dbReference type="STRING" id="39946.B8B1P0"/>
<organism evidence="2 3">
    <name type="scientific">Oryza sativa subsp. indica</name>
    <name type="common">Rice</name>
    <dbReference type="NCBI Taxonomy" id="39946"/>
    <lineage>
        <taxon>Eukaryota</taxon>
        <taxon>Viridiplantae</taxon>
        <taxon>Streptophyta</taxon>
        <taxon>Embryophyta</taxon>
        <taxon>Tracheophyta</taxon>
        <taxon>Spermatophyta</taxon>
        <taxon>Magnoliopsida</taxon>
        <taxon>Liliopsida</taxon>
        <taxon>Poales</taxon>
        <taxon>Poaceae</taxon>
        <taxon>BOP clade</taxon>
        <taxon>Oryzoideae</taxon>
        <taxon>Oryzeae</taxon>
        <taxon>Oryzinae</taxon>
        <taxon>Oryza</taxon>
        <taxon>Oryza sativa</taxon>
    </lineage>
</organism>
<sequence length="316" mass="34679">MKGRVLIRAKFKDNDSVSRKIVLHNPVRMGGGGESWTVSVFLLEGDFINMPLDEDLPPAGPQPNPAADDDEDPDGDHIWQMGHPQVGPGDWDDLVQQQNAANGQVEDAWGQDHPMGQIMEANPDGLIDLAAANPGHENVVVPFVPAADKGKKPQAHEDMEILEVLPLAVHPPSSPVCQTAAPLMLPKAPVKKRDGKTLLYNPYRRQSARLQHIKGDSELKVDPRMGIGKPRGKSARKLKELVGIAKIFDDTCIKETDFNANVYDDIHSDSSPFDCSISLLQKMGVDMCELAPEEVAESSPGGQRRKKMPRLDMEEK</sequence>
<protein>
    <submittedName>
        <fullName evidence="2">Uncharacterized protein</fullName>
    </submittedName>
</protein>
<proteinExistence type="predicted"/>
<feature type="region of interest" description="Disordered" evidence="1">
    <location>
        <begin position="291"/>
        <end position="316"/>
    </location>
</feature>
<name>B8B1P0_ORYSI</name>
<evidence type="ECO:0000313" key="3">
    <source>
        <dbReference type="Proteomes" id="UP000007015"/>
    </source>
</evidence>
<reference evidence="2 3" key="1">
    <citation type="journal article" date="2005" name="PLoS Biol.">
        <title>The genomes of Oryza sativa: a history of duplications.</title>
        <authorList>
            <person name="Yu J."/>
            <person name="Wang J."/>
            <person name="Lin W."/>
            <person name="Li S."/>
            <person name="Li H."/>
            <person name="Zhou J."/>
            <person name="Ni P."/>
            <person name="Dong W."/>
            <person name="Hu S."/>
            <person name="Zeng C."/>
            <person name="Zhang J."/>
            <person name="Zhang Y."/>
            <person name="Li R."/>
            <person name="Xu Z."/>
            <person name="Li S."/>
            <person name="Li X."/>
            <person name="Zheng H."/>
            <person name="Cong L."/>
            <person name="Lin L."/>
            <person name="Yin J."/>
            <person name="Geng J."/>
            <person name="Li G."/>
            <person name="Shi J."/>
            <person name="Liu J."/>
            <person name="Lv H."/>
            <person name="Li J."/>
            <person name="Wang J."/>
            <person name="Deng Y."/>
            <person name="Ran L."/>
            <person name="Shi X."/>
            <person name="Wang X."/>
            <person name="Wu Q."/>
            <person name="Li C."/>
            <person name="Ren X."/>
            <person name="Wang J."/>
            <person name="Wang X."/>
            <person name="Li D."/>
            <person name="Liu D."/>
            <person name="Zhang X."/>
            <person name="Ji Z."/>
            <person name="Zhao W."/>
            <person name="Sun Y."/>
            <person name="Zhang Z."/>
            <person name="Bao J."/>
            <person name="Han Y."/>
            <person name="Dong L."/>
            <person name="Ji J."/>
            <person name="Chen P."/>
            <person name="Wu S."/>
            <person name="Liu J."/>
            <person name="Xiao Y."/>
            <person name="Bu D."/>
            <person name="Tan J."/>
            <person name="Yang L."/>
            <person name="Ye C."/>
            <person name="Zhang J."/>
            <person name="Xu J."/>
            <person name="Zhou Y."/>
            <person name="Yu Y."/>
            <person name="Zhang B."/>
            <person name="Zhuang S."/>
            <person name="Wei H."/>
            <person name="Liu B."/>
            <person name="Lei M."/>
            <person name="Yu H."/>
            <person name="Li Y."/>
            <person name="Xu H."/>
            <person name="Wei S."/>
            <person name="He X."/>
            <person name="Fang L."/>
            <person name="Zhang Z."/>
            <person name="Zhang Y."/>
            <person name="Huang X."/>
            <person name="Su Z."/>
            <person name="Tong W."/>
            <person name="Li J."/>
            <person name="Tong Z."/>
            <person name="Li S."/>
            <person name="Ye J."/>
            <person name="Wang L."/>
            <person name="Fang L."/>
            <person name="Lei T."/>
            <person name="Chen C."/>
            <person name="Chen H."/>
            <person name="Xu Z."/>
            <person name="Li H."/>
            <person name="Huang H."/>
            <person name="Zhang F."/>
            <person name="Xu H."/>
            <person name="Li N."/>
            <person name="Zhao C."/>
            <person name="Li S."/>
            <person name="Dong L."/>
            <person name="Huang Y."/>
            <person name="Li L."/>
            <person name="Xi Y."/>
            <person name="Qi Q."/>
            <person name="Li W."/>
            <person name="Zhang B."/>
            <person name="Hu W."/>
            <person name="Zhang Y."/>
            <person name="Tian X."/>
            <person name="Jiao Y."/>
            <person name="Liang X."/>
            <person name="Jin J."/>
            <person name="Gao L."/>
            <person name="Zheng W."/>
            <person name="Hao B."/>
            <person name="Liu S."/>
            <person name="Wang W."/>
            <person name="Yuan L."/>
            <person name="Cao M."/>
            <person name="McDermott J."/>
            <person name="Samudrala R."/>
            <person name="Wang J."/>
            <person name="Wong G.K."/>
            <person name="Yang H."/>
        </authorList>
    </citation>
    <scope>NUCLEOTIDE SEQUENCE [LARGE SCALE GENOMIC DNA]</scope>
    <source>
        <strain evidence="3">cv. 93-11</strain>
    </source>
</reference>
<dbReference type="HOGENOM" id="CLU_044781_0_0_1"/>
<evidence type="ECO:0000256" key="1">
    <source>
        <dbReference type="SAM" id="MobiDB-lite"/>
    </source>
</evidence>